<dbReference type="STRING" id="525918.SAMN05660964_01195"/>
<dbReference type="RefSeq" id="WP_093066386.1">
    <property type="nucleotide sequence ID" value="NZ_FNQP01000005.1"/>
</dbReference>
<name>A0A1H3ZJ35_9GAMM</name>
<evidence type="ECO:0000313" key="2">
    <source>
        <dbReference type="Proteomes" id="UP000199397"/>
    </source>
</evidence>
<proteinExistence type="predicted"/>
<reference evidence="1 2" key="1">
    <citation type="submission" date="2016-10" db="EMBL/GenBank/DDBJ databases">
        <authorList>
            <person name="de Groot N.N."/>
        </authorList>
    </citation>
    <scope>NUCLEOTIDE SEQUENCE [LARGE SCALE GENOMIC DNA]</scope>
    <source>
        <strain evidence="1 2">DSM 21228</strain>
    </source>
</reference>
<dbReference type="Proteomes" id="UP000199397">
    <property type="component" value="Unassembled WGS sequence"/>
</dbReference>
<sequence>MPTTINRKLYPELDKLLWDVHCETVDPDFAFRVYEERWGFVQAQNLSDNEQGLINELTRTVGQGIFIPAFGVVHHA</sequence>
<gene>
    <name evidence="1" type="ORF">SAMN05660964_01195</name>
</gene>
<accession>A0A1H3ZJ35</accession>
<dbReference type="AlphaFoldDB" id="A0A1H3ZJ35"/>
<dbReference type="EMBL" id="FNQP01000005">
    <property type="protein sequence ID" value="SEA23687.1"/>
    <property type="molecule type" value="Genomic_DNA"/>
</dbReference>
<organism evidence="1 2">
    <name type="scientific">Thiothrix caldifontis</name>
    <dbReference type="NCBI Taxonomy" id="525918"/>
    <lineage>
        <taxon>Bacteria</taxon>
        <taxon>Pseudomonadati</taxon>
        <taxon>Pseudomonadota</taxon>
        <taxon>Gammaproteobacteria</taxon>
        <taxon>Thiotrichales</taxon>
        <taxon>Thiotrichaceae</taxon>
        <taxon>Thiothrix</taxon>
    </lineage>
</organism>
<dbReference type="OrthoDB" id="6168669at2"/>
<protein>
    <submittedName>
        <fullName evidence="1">Uncharacterized protein</fullName>
    </submittedName>
</protein>
<evidence type="ECO:0000313" key="1">
    <source>
        <dbReference type="EMBL" id="SEA23687.1"/>
    </source>
</evidence>
<keyword evidence="2" id="KW-1185">Reference proteome</keyword>